<organism evidence="2 3">
    <name type="scientific">Rahnella inusitata</name>
    <dbReference type="NCBI Taxonomy" id="58169"/>
    <lineage>
        <taxon>Bacteria</taxon>
        <taxon>Pseudomonadati</taxon>
        <taxon>Pseudomonadota</taxon>
        <taxon>Gammaproteobacteria</taxon>
        <taxon>Enterobacterales</taxon>
        <taxon>Yersiniaceae</taxon>
        <taxon>Rahnella</taxon>
    </lineage>
</organism>
<dbReference type="EMBL" id="RAHG01000006">
    <property type="protein sequence ID" value="RJT12296.1"/>
    <property type="molecule type" value="Genomic_DNA"/>
</dbReference>
<comment type="caution">
    <text evidence="2">The sequence shown here is derived from an EMBL/GenBank/DDBJ whole genome shotgun (WGS) entry which is preliminary data.</text>
</comment>
<protein>
    <submittedName>
        <fullName evidence="2">Uncharacterized protein</fullName>
    </submittedName>
</protein>
<feature type="signal peptide" evidence="1">
    <location>
        <begin position="1"/>
        <end position="21"/>
    </location>
</feature>
<proteinExistence type="predicted"/>
<gene>
    <name evidence="2" type="ORF">D5396_14215</name>
</gene>
<evidence type="ECO:0000313" key="3">
    <source>
        <dbReference type="Proteomes" id="UP000284119"/>
    </source>
</evidence>
<reference evidence="2 3" key="1">
    <citation type="submission" date="2018-09" db="EMBL/GenBank/DDBJ databases">
        <authorList>
            <person name="Le Fleche-Mateos A."/>
        </authorList>
    </citation>
    <scope>NUCLEOTIDE SEQUENCE [LARGE SCALE GENOMIC DNA]</scope>
    <source>
        <strain evidence="2 3">DSM 30078</strain>
    </source>
</reference>
<keyword evidence="1" id="KW-0732">Signal</keyword>
<name>A0ABX9NZR3_9GAMM</name>
<dbReference type="Proteomes" id="UP000284119">
    <property type="component" value="Unassembled WGS sequence"/>
</dbReference>
<evidence type="ECO:0000313" key="2">
    <source>
        <dbReference type="EMBL" id="RJT12296.1"/>
    </source>
</evidence>
<dbReference type="RefSeq" id="WP_112167787.1">
    <property type="nucleotide sequence ID" value="NZ_JYDE01000020.1"/>
</dbReference>
<feature type="chain" id="PRO_5046052532" evidence="1">
    <location>
        <begin position="22"/>
        <end position="146"/>
    </location>
</feature>
<evidence type="ECO:0000256" key="1">
    <source>
        <dbReference type="SAM" id="SignalP"/>
    </source>
</evidence>
<accession>A0ABX9NZR3</accession>
<sequence length="146" mass="15993">MRRLLLLSLFPCLVWAGGNLADWPATLKGVESGEKAWLAKVPELAATADVKQAAGLEDALSKALPKNTTGVLDALGTIDAKTWPHMIGTDIVCGVPVELYTSDTMVEDYYQRTRLALLETDKGATCLWILEATYEEWKADNARKVK</sequence>
<keyword evidence="3" id="KW-1185">Reference proteome</keyword>